<keyword evidence="9" id="KW-1185">Reference proteome</keyword>
<dbReference type="InterPro" id="IPR012310">
    <property type="entry name" value="DNA_ligase_ATP-dep_cent"/>
</dbReference>
<dbReference type="GO" id="GO:0003677">
    <property type="term" value="F:DNA binding"/>
    <property type="evidence" value="ECO:0007669"/>
    <property type="project" value="InterPro"/>
</dbReference>
<evidence type="ECO:0000313" key="8">
    <source>
        <dbReference type="EMBL" id="GHP12181.1"/>
    </source>
</evidence>
<evidence type="ECO:0000259" key="7">
    <source>
        <dbReference type="PROSITE" id="PS50160"/>
    </source>
</evidence>
<dbReference type="InterPro" id="IPR012309">
    <property type="entry name" value="DNA_ligase_ATP-dep_C"/>
</dbReference>
<dbReference type="GO" id="GO:0005524">
    <property type="term" value="F:ATP binding"/>
    <property type="evidence" value="ECO:0007669"/>
    <property type="project" value="UniProtKB-KW"/>
</dbReference>
<reference evidence="8" key="1">
    <citation type="submission" date="2020-10" db="EMBL/GenBank/DDBJ databases">
        <title>Unveiling of a novel bifunctional photoreceptor, Dualchrome1, isolated from a cosmopolitan green alga.</title>
        <authorList>
            <person name="Suzuki S."/>
            <person name="Kawachi M."/>
        </authorList>
    </citation>
    <scope>NUCLEOTIDE SEQUENCE</scope>
    <source>
        <strain evidence="8">NIES 2893</strain>
    </source>
</reference>
<feature type="compositionally biased region" description="Low complexity" evidence="6">
    <location>
        <begin position="1286"/>
        <end position="1298"/>
    </location>
</feature>
<sequence length="1324" mass="145302">MPSFFRRGYVHGSGHTTSIRRNTLLNNNNGDSGSLALPAEEGAAPSSAEEQLAISPLMPFSSVVDFMNHISEAKQPAQRRARLEHFRTTCLTPPRDYRRRTDLFAIYRLLLPHLDRERGTYGLKEQQLAKVLCRACGVDVKSKQGKALLAWRTGSTRSAAAGRFSLMAHDHALRNACNPHASGLTVADVNKLLDELVSIERRAPGSAAGDKPQDASDDDDESDGGGGAISDRTKKIDQKANVLEKLCRSLTADQMKWVVQIILKAHHLGMGESAFLADLHPNAVEIYNHTCDLRVVCDKASELIAQRWRIDVHGAVEGVGLTEHPRILGEFYVPQPSIDITVGQPLRSQKAKRVMDPADAVKQIREAGARKSKKVMPRNNAGVGGGGEPFGHAASLSTQINALYGANSLFGMDTMTQRQLTASQLNISQLLWGGSGLQPPLGAASSGGVGRLATTPLPNSFVIETKFDGERVQLHKDGSQIYYYSRNNLEHGVADYYNELNPAVMAQTTGHDRIVLDAELVIWNKVHKVFEPFGTIRSTFLAAHTGASWDTEMNYDSGELTAGVYDTREVPRVRDVEIRLMVFDVIYSAKHGGDVNRRPLSERLQILDQVVHDCGVELEEIRSKPGLPADIELDDRSGGSIRVGKNRRMTARLMKLLPWQQNWVDGTAHSLYAQTKDEVQQRLQRAIQNGEEGIMIKSLSTKWLPNDRSTAWLKLKPEYTQVMDIDAVVVGAYRGTGKRAKYVAAQYLLAIADSASGDPPTRFMSFCKVGTGMSDEDFKELDEYFGRENLLADRENSGPPSNLSVTGYEKPDLWITDISRSVVMEVNADIRMIRSNFYKASYSLRFPRVERVRFPYREGAKPVDEVETSTDLYERVMKGAEDMHLATRVDIVAGTSKYAAKRGRGGTTRQVPIAFRGGIGSLDAARDGGGPALFTGLKIHVYCASTPLERSATEKHRALVRLIRDRDGDVQANRPPGSRLEAGGPQDGGKLTIRKLAESSDGWVVVAEKVGEGLRWRMLTGGGGDELERDVVAASHLRRCVAAGRLVELEASELLHVSARTLRRFPKHLDVLGDGRCKRPLDPRCDPADAGHLDRLLHRAAKRERRLSESPLNLLGDEDPDLNAAADLEQFPAFGSGEASTTTHIPKLSHDGMKCVREVLPLAGCRIRVVTQSDVERTFVETALVTTALGELELAAREVESEVEGALMRAVQLRVRQLGASVSFDGCDATHVLVACVSKPRQPSAEWLRAARNIAGNTAAPVHVVTSSFVNGGSGSGDDEPDQHRQQPPTQTQQQPQPTANPPTPLNVRRNFLMAKERGLVRGV</sequence>
<dbReference type="PROSITE" id="PS50160">
    <property type="entry name" value="DNA_LIGASE_A3"/>
    <property type="match status" value="1"/>
</dbReference>
<dbReference type="GO" id="GO:0006310">
    <property type="term" value="P:DNA recombination"/>
    <property type="evidence" value="ECO:0007669"/>
    <property type="project" value="InterPro"/>
</dbReference>
<feature type="region of interest" description="Disordered" evidence="6">
    <location>
        <begin position="203"/>
        <end position="231"/>
    </location>
</feature>
<dbReference type="Pfam" id="PF01068">
    <property type="entry name" value="DNA_ligase_A_M"/>
    <property type="match status" value="2"/>
</dbReference>
<feature type="region of interest" description="Disordered" evidence="6">
    <location>
        <begin position="966"/>
        <end position="987"/>
    </location>
</feature>
<dbReference type="InterPro" id="IPR012308">
    <property type="entry name" value="DNA_ligase_ATP-dep_N"/>
</dbReference>
<comment type="caution">
    <text evidence="8">The sequence shown here is derived from an EMBL/GenBank/DDBJ whole genome shotgun (WGS) entry which is preliminary data.</text>
</comment>
<feature type="region of interest" description="Disordered" evidence="6">
    <location>
        <begin position="1267"/>
        <end position="1309"/>
    </location>
</feature>
<dbReference type="GO" id="GO:0006297">
    <property type="term" value="P:nucleotide-excision repair, DNA gap filling"/>
    <property type="evidence" value="ECO:0007669"/>
    <property type="project" value="TreeGrafter"/>
</dbReference>
<comment type="similarity">
    <text evidence="1">Belongs to the ATP-dependent DNA ligase family.</text>
</comment>
<dbReference type="InterPro" id="IPR016059">
    <property type="entry name" value="DNA_ligase_ATP-dep_CS"/>
</dbReference>
<feature type="domain" description="ATP-dependent DNA ligase family profile" evidence="7">
    <location>
        <begin position="571"/>
        <end position="740"/>
    </location>
</feature>
<proteinExistence type="inferred from homology"/>
<dbReference type="GO" id="GO:0006303">
    <property type="term" value="P:double-strand break repair via nonhomologous end joining"/>
    <property type="evidence" value="ECO:0007669"/>
    <property type="project" value="TreeGrafter"/>
</dbReference>
<accession>A0A830I367</accession>
<evidence type="ECO:0000256" key="6">
    <source>
        <dbReference type="SAM" id="MobiDB-lite"/>
    </source>
</evidence>
<evidence type="ECO:0000256" key="3">
    <source>
        <dbReference type="ARBA" id="ARBA00022741"/>
    </source>
</evidence>
<name>A0A830I367_9CHLO</name>
<dbReference type="InterPro" id="IPR012340">
    <property type="entry name" value="NA-bd_OB-fold"/>
</dbReference>
<dbReference type="SUPFAM" id="SSF50249">
    <property type="entry name" value="Nucleic acid-binding proteins"/>
    <property type="match status" value="1"/>
</dbReference>
<keyword evidence="4" id="KW-0067">ATP-binding</keyword>
<dbReference type="Proteomes" id="UP000660262">
    <property type="component" value="Unassembled WGS sequence"/>
</dbReference>
<dbReference type="EMBL" id="BNJQ01000039">
    <property type="protein sequence ID" value="GHP12181.1"/>
    <property type="molecule type" value="Genomic_DNA"/>
</dbReference>
<protein>
    <submittedName>
        <fullName evidence="8">DNA ligase</fullName>
    </submittedName>
</protein>
<dbReference type="Pfam" id="PF04679">
    <property type="entry name" value="DNA_ligase_A_C"/>
    <property type="match status" value="1"/>
</dbReference>
<dbReference type="Gene3D" id="3.30.1490.70">
    <property type="match status" value="1"/>
</dbReference>
<keyword evidence="3" id="KW-0547">Nucleotide-binding</keyword>
<dbReference type="PANTHER" id="PTHR45997:SF1">
    <property type="entry name" value="DNA LIGASE 4"/>
    <property type="match status" value="1"/>
</dbReference>
<dbReference type="PROSITE" id="PS00697">
    <property type="entry name" value="DNA_LIGASE_A1"/>
    <property type="match status" value="1"/>
</dbReference>
<evidence type="ECO:0000256" key="4">
    <source>
        <dbReference type="ARBA" id="ARBA00022840"/>
    </source>
</evidence>
<dbReference type="Gene3D" id="3.30.470.30">
    <property type="entry name" value="DNA ligase/mRNA capping enzyme"/>
    <property type="match status" value="1"/>
</dbReference>
<dbReference type="GO" id="GO:0032807">
    <property type="term" value="C:DNA ligase IV complex"/>
    <property type="evidence" value="ECO:0007669"/>
    <property type="project" value="TreeGrafter"/>
</dbReference>
<keyword evidence="2 8" id="KW-0436">Ligase</keyword>
<dbReference type="InterPro" id="IPR029710">
    <property type="entry name" value="LIG4"/>
</dbReference>
<keyword evidence="5" id="KW-0539">Nucleus</keyword>
<dbReference type="Gene3D" id="2.40.50.140">
    <property type="entry name" value="Nucleic acid-binding proteins"/>
    <property type="match status" value="1"/>
</dbReference>
<dbReference type="Pfam" id="PF04675">
    <property type="entry name" value="DNA_ligase_A_N"/>
    <property type="match status" value="1"/>
</dbReference>
<organism evidence="8 9">
    <name type="scientific">Pycnococcus provasolii</name>
    <dbReference type="NCBI Taxonomy" id="41880"/>
    <lineage>
        <taxon>Eukaryota</taxon>
        <taxon>Viridiplantae</taxon>
        <taxon>Chlorophyta</taxon>
        <taxon>Pseudoscourfieldiophyceae</taxon>
        <taxon>Pseudoscourfieldiales</taxon>
        <taxon>Pycnococcaceae</taxon>
        <taxon>Pycnococcus</taxon>
    </lineage>
</organism>
<gene>
    <name evidence="8" type="ORF">PPROV_001090900</name>
</gene>
<evidence type="ECO:0000256" key="5">
    <source>
        <dbReference type="ARBA" id="ARBA00023242"/>
    </source>
</evidence>
<dbReference type="SUPFAM" id="SSF56091">
    <property type="entry name" value="DNA ligase/mRNA capping enzyme, catalytic domain"/>
    <property type="match status" value="1"/>
</dbReference>
<dbReference type="InterPro" id="IPR036599">
    <property type="entry name" value="DNA_ligase_N_sf"/>
</dbReference>
<evidence type="ECO:0000256" key="1">
    <source>
        <dbReference type="ARBA" id="ARBA00007572"/>
    </source>
</evidence>
<dbReference type="PANTHER" id="PTHR45997">
    <property type="entry name" value="DNA LIGASE 4"/>
    <property type="match status" value="1"/>
</dbReference>
<dbReference type="OrthoDB" id="151490at2759"/>
<evidence type="ECO:0000256" key="2">
    <source>
        <dbReference type="ARBA" id="ARBA00022598"/>
    </source>
</evidence>
<dbReference type="Gene3D" id="1.10.3260.10">
    <property type="entry name" value="DNA ligase, ATP-dependent, N-terminal domain"/>
    <property type="match status" value="1"/>
</dbReference>
<evidence type="ECO:0000313" key="9">
    <source>
        <dbReference type="Proteomes" id="UP000660262"/>
    </source>
</evidence>
<dbReference type="GO" id="GO:0003910">
    <property type="term" value="F:DNA ligase (ATP) activity"/>
    <property type="evidence" value="ECO:0007669"/>
    <property type="project" value="InterPro"/>
</dbReference>